<dbReference type="PRINTS" id="PR00344">
    <property type="entry name" value="BCTRLSENSOR"/>
</dbReference>
<feature type="domain" description="Histidine kinase" evidence="7">
    <location>
        <begin position="290"/>
        <end position="511"/>
    </location>
</feature>
<dbReference type="InterPro" id="IPR011006">
    <property type="entry name" value="CheY-like_superfamily"/>
</dbReference>
<feature type="domain" description="PAC" evidence="10">
    <location>
        <begin position="224"/>
        <end position="277"/>
    </location>
</feature>
<dbReference type="InterPro" id="IPR013656">
    <property type="entry name" value="PAS_4"/>
</dbReference>
<dbReference type="InterPro" id="IPR000700">
    <property type="entry name" value="PAS-assoc_C"/>
</dbReference>
<dbReference type="Proteomes" id="UP001064632">
    <property type="component" value="Chromosome"/>
</dbReference>
<dbReference type="InterPro" id="IPR003661">
    <property type="entry name" value="HisK_dim/P_dom"/>
</dbReference>
<protein>
    <recommendedName>
        <fullName evidence="2">histidine kinase</fullName>
        <ecNumber evidence="2">2.7.13.3</ecNumber>
    </recommendedName>
</protein>
<evidence type="ECO:0000256" key="3">
    <source>
        <dbReference type="ARBA" id="ARBA00022553"/>
    </source>
</evidence>
<comment type="catalytic activity">
    <reaction evidence="1">
        <text>ATP + protein L-histidine = ADP + protein N-phospho-L-histidine.</text>
        <dbReference type="EC" id="2.7.13.3"/>
    </reaction>
</comment>
<keyword evidence="12" id="KW-1185">Reference proteome</keyword>
<dbReference type="Pfam" id="PF08448">
    <property type="entry name" value="PAS_4"/>
    <property type="match status" value="1"/>
</dbReference>
<dbReference type="Pfam" id="PF00072">
    <property type="entry name" value="Response_reg"/>
    <property type="match status" value="2"/>
</dbReference>
<dbReference type="PROSITE" id="PS50112">
    <property type="entry name" value="PAS"/>
    <property type="match status" value="1"/>
</dbReference>
<dbReference type="SUPFAM" id="SSF47384">
    <property type="entry name" value="Homodimeric domain of signal transducing histidine kinase"/>
    <property type="match status" value="1"/>
</dbReference>
<dbReference type="InterPro" id="IPR000014">
    <property type="entry name" value="PAS"/>
</dbReference>
<feature type="domain" description="Response regulatory" evidence="8">
    <location>
        <begin position="6"/>
        <end position="122"/>
    </location>
</feature>
<feature type="domain" description="Response regulatory" evidence="8">
    <location>
        <begin position="531"/>
        <end position="647"/>
    </location>
</feature>
<dbReference type="InterPro" id="IPR004358">
    <property type="entry name" value="Sig_transdc_His_kin-like_C"/>
</dbReference>
<evidence type="ECO:0000256" key="1">
    <source>
        <dbReference type="ARBA" id="ARBA00000085"/>
    </source>
</evidence>
<name>A0ABY6BJ57_9GAMM</name>
<evidence type="ECO:0000313" key="11">
    <source>
        <dbReference type="EMBL" id="UXI70043.1"/>
    </source>
</evidence>
<dbReference type="Gene3D" id="3.30.565.10">
    <property type="entry name" value="Histidine kinase-like ATPase, C-terminal domain"/>
    <property type="match status" value="1"/>
</dbReference>
<evidence type="ECO:0000256" key="2">
    <source>
        <dbReference type="ARBA" id="ARBA00012438"/>
    </source>
</evidence>
<dbReference type="Pfam" id="PF00512">
    <property type="entry name" value="HisKA"/>
    <property type="match status" value="1"/>
</dbReference>
<dbReference type="InterPro" id="IPR036890">
    <property type="entry name" value="HATPase_C_sf"/>
</dbReference>
<accession>A0ABY6BJ57</accession>
<dbReference type="PROSITE" id="PS50109">
    <property type="entry name" value="HIS_KIN"/>
    <property type="match status" value="1"/>
</dbReference>
<evidence type="ECO:0000259" key="8">
    <source>
        <dbReference type="PROSITE" id="PS50110"/>
    </source>
</evidence>
<dbReference type="NCBIfam" id="TIGR00229">
    <property type="entry name" value="sensory_box"/>
    <property type="match status" value="1"/>
</dbReference>
<dbReference type="InterPro" id="IPR035965">
    <property type="entry name" value="PAS-like_dom_sf"/>
</dbReference>
<dbReference type="InterPro" id="IPR005467">
    <property type="entry name" value="His_kinase_dom"/>
</dbReference>
<dbReference type="SMART" id="SM00387">
    <property type="entry name" value="HATPase_c"/>
    <property type="match status" value="1"/>
</dbReference>
<evidence type="ECO:0000259" key="7">
    <source>
        <dbReference type="PROSITE" id="PS50109"/>
    </source>
</evidence>
<keyword evidence="3 6" id="KW-0597">Phosphoprotein</keyword>
<dbReference type="EC" id="2.7.13.3" evidence="2"/>
<dbReference type="CDD" id="cd00156">
    <property type="entry name" value="REC"/>
    <property type="match status" value="1"/>
</dbReference>
<proteinExistence type="predicted"/>
<dbReference type="Gene3D" id="3.30.450.20">
    <property type="entry name" value="PAS domain"/>
    <property type="match status" value="1"/>
</dbReference>
<dbReference type="InterPro" id="IPR036097">
    <property type="entry name" value="HisK_dim/P_sf"/>
</dbReference>
<sequence>MGRPLRILIVEDSESDAQLLLAELRQGGYEPEYDQVWTPEDMRQALKQRRWDLIISDWSMPRFTGLDAFSIAREWDPDIPFMIVSGTIGEEIAVEALHAGVQDFMTKGMFARLIPAIDREMREAQERRRRHAAELEVVHRRREIESSERLLRLVIDSVPDGVAVIDTSGRPLLWNQPADPLFASFDTAATDPEPPLSLFHPDTITPHSNAVDLLKRALHGEALDSYAVFVCGPAAPKGAHLSVNARPLRDADGTVRGAVGVFRDVTRERASHEQLMISDRMASIGMLAAGVGHEINNPLAAVLANLEMVKLAISDREKAGHLRDTGELHEMLDDAQVAINRVRSIVRDLKMFSRHEYTDTRAVEIHSVLESSIRMAWNEIRHRACLVKDFGPDARVMTSESRLGQVFLNLIVNAAQAIDEGDANANTIRIATRLQGDDRIVVEVADTGSGIAPDALRHLFTPFFTTKPVGVGTGLGLVICERIVDGLGGKIEVESELGQGTTIRVLLPLADATSSHAPQPIIVEPARRRGRVLMVDDEPLMGPAVRRILSREHDVTITTRASEALQRIHSGELYDVILCDLMMPEMSGMELHAAILQAAPEQASRMIFVTGGAFTPSARSFLDHVPNDRLEKPFDSDRLRAIVNHRIAG</sequence>
<dbReference type="SUPFAM" id="SSF52172">
    <property type="entry name" value="CheY-like"/>
    <property type="match status" value="2"/>
</dbReference>
<dbReference type="SUPFAM" id="SSF55874">
    <property type="entry name" value="ATPase domain of HSP90 chaperone/DNA topoisomerase II/histidine kinase"/>
    <property type="match status" value="1"/>
</dbReference>
<dbReference type="Gene3D" id="1.10.287.130">
    <property type="match status" value="1"/>
</dbReference>
<evidence type="ECO:0000256" key="6">
    <source>
        <dbReference type="PROSITE-ProRule" id="PRU00169"/>
    </source>
</evidence>
<evidence type="ECO:0000256" key="5">
    <source>
        <dbReference type="ARBA" id="ARBA00022777"/>
    </source>
</evidence>
<feature type="modified residue" description="4-aspartylphosphate" evidence="6">
    <location>
        <position position="57"/>
    </location>
</feature>
<dbReference type="InterPro" id="IPR001789">
    <property type="entry name" value="Sig_transdc_resp-reg_receiver"/>
</dbReference>
<dbReference type="RefSeq" id="WP_261696994.1">
    <property type="nucleotide sequence ID" value="NZ_CP104694.1"/>
</dbReference>
<feature type="modified residue" description="4-aspartylphosphate" evidence="6">
    <location>
        <position position="580"/>
    </location>
</feature>
<gene>
    <name evidence="11" type="ORF">N4264_10580</name>
</gene>
<dbReference type="PROSITE" id="PS50113">
    <property type="entry name" value="PAC"/>
    <property type="match status" value="1"/>
</dbReference>
<dbReference type="Gene3D" id="3.40.50.2300">
    <property type="match status" value="2"/>
</dbReference>
<evidence type="ECO:0000259" key="9">
    <source>
        <dbReference type="PROSITE" id="PS50112"/>
    </source>
</evidence>
<feature type="domain" description="PAS" evidence="9">
    <location>
        <begin position="147"/>
        <end position="221"/>
    </location>
</feature>
<dbReference type="SMART" id="SM00448">
    <property type="entry name" value="REC"/>
    <property type="match status" value="2"/>
</dbReference>
<dbReference type="SMART" id="SM00388">
    <property type="entry name" value="HisKA"/>
    <property type="match status" value="1"/>
</dbReference>
<dbReference type="InterPro" id="IPR003594">
    <property type="entry name" value="HATPase_dom"/>
</dbReference>
<organism evidence="11 12">
    <name type="scientific">Tahibacter amnicola</name>
    <dbReference type="NCBI Taxonomy" id="2976241"/>
    <lineage>
        <taxon>Bacteria</taxon>
        <taxon>Pseudomonadati</taxon>
        <taxon>Pseudomonadota</taxon>
        <taxon>Gammaproteobacteria</taxon>
        <taxon>Lysobacterales</taxon>
        <taxon>Rhodanobacteraceae</taxon>
        <taxon>Tahibacter</taxon>
    </lineage>
</organism>
<dbReference type="CDD" id="cd00082">
    <property type="entry name" value="HisKA"/>
    <property type="match status" value="1"/>
</dbReference>
<dbReference type="PANTHER" id="PTHR43047:SF72">
    <property type="entry name" value="OSMOSENSING HISTIDINE PROTEIN KINASE SLN1"/>
    <property type="match status" value="1"/>
</dbReference>
<keyword evidence="5" id="KW-0418">Kinase</keyword>
<reference evidence="11" key="1">
    <citation type="submission" date="2022-09" db="EMBL/GenBank/DDBJ databases">
        <title>Tahibacter sp. nov., isolated from a fresh water.</title>
        <authorList>
            <person name="Baek J.H."/>
            <person name="Lee J.K."/>
            <person name="Kim J.M."/>
            <person name="Jeon C.O."/>
        </authorList>
    </citation>
    <scope>NUCLEOTIDE SEQUENCE</scope>
    <source>
        <strain evidence="11">W38</strain>
    </source>
</reference>
<evidence type="ECO:0000259" key="10">
    <source>
        <dbReference type="PROSITE" id="PS50113"/>
    </source>
</evidence>
<keyword evidence="4" id="KW-0808">Transferase</keyword>
<dbReference type="EMBL" id="CP104694">
    <property type="protein sequence ID" value="UXI70043.1"/>
    <property type="molecule type" value="Genomic_DNA"/>
</dbReference>
<evidence type="ECO:0000313" key="12">
    <source>
        <dbReference type="Proteomes" id="UP001064632"/>
    </source>
</evidence>
<dbReference type="PANTHER" id="PTHR43047">
    <property type="entry name" value="TWO-COMPONENT HISTIDINE PROTEIN KINASE"/>
    <property type="match status" value="1"/>
</dbReference>
<dbReference type="Pfam" id="PF02518">
    <property type="entry name" value="HATPase_c"/>
    <property type="match status" value="1"/>
</dbReference>
<dbReference type="SUPFAM" id="SSF55785">
    <property type="entry name" value="PYP-like sensor domain (PAS domain)"/>
    <property type="match status" value="1"/>
</dbReference>
<evidence type="ECO:0000256" key="4">
    <source>
        <dbReference type="ARBA" id="ARBA00022679"/>
    </source>
</evidence>
<dbReference type="PROSITE" id="PS50110">
    <property type="entry name" value="RESPONSE_REGULATORY"/>
    <property type="match status" value="2"/>
</dbReference>